<evidence type="ECO:0000313" key="1">
    <source>
        <dbReference type="EMBL" id="KRN51250.1"/>
    </source>
</evidence>
<dbReference type="EMBL" id="JQBL01000002">
    <property type="protein sequence ID" value="KRN51250.1"/>
    <property type="molecule type" value="Genomic_DNA"/>
</dbReference>
<evidence type="ECO:0000313" key="2">
    <source>
        <dbReference type="Proteomes" id="UP000051841"/>
    </source>
</evidence>
<name>A0A0R2HE06_9FIRM</name>
<dbReference type="RefSeq" id="WP_029072261.1">
    <property type="nucleotide sequence ID" value="NZ_JNKN01000005.1"/>
</dbReference>
<comment type="caution">
    <text evidence="1">The sequence shown here is derived from an EMBL/GenBank/DDBJ whole genome shotgun (WGS) entry which is preliminary data.</text>
</comment>
<keyword evidence="2" id="KW-1185">Reference proteome</keyword>
<protein>
    <submittedName>
        <fullName evidence="1">Uncharacterized protein</fullName>
    </submittedName>
</protein>
<dbReference type="PATRIC" id="fig|1410657.5.peg.743"/>
<dbReference type="Proteomes" id="UP000051841">
    <property type="component" value="Unassembled WGS sequence"/>
</dbReference>
<organism evidence="1 2">
    <name type="scientific">Kandleria vitulina DSM 20405</name>
    <dbReference type="NCBI Taxonomy" id="1410657"/>
    <lineage>
        <taxon>Bacteria</taxon>
        <taxon>Bacillati</taxon>
        <taxon>Bacillota</taxon>
        <taxon>Erysipelotrichia</taxon>
        <taxon>Erysipelotrichales</taxon>
        <taxon>Coprobacillaceae</taxon>
        <taxon>Kandleria</taxon>
    </lineage>
</organism>
<sequence>MSVASGKLASAIETIKKKDIKGTIVLFCNFWDERREVEALLGDYEYITAFPTAGGHMESQILNCVLFDHIMLEGKEKAHISNYD</sequence>
<gene>
    <name evidence="1" type="ORF">IV49_GL000714</name>
</gene>
<dbReference type="AlphaFoldDB" id="A0A0R2HE06"/>
<reference evidence="1 2" key="1">
    <citation type="journal article" date="2015" name="Genome Announc.">
        <title>Expanding the biotechnology potential of lactobacilli through comparative genomics of 213 strains and associated genera.</title>
        <authorList>
            <person name="Sun Z."/>
            <person name="Harris H.M."/>
            <person name="McCann A."/>
            <person name="Guo C."/>
            <person name="Argimon S."/>
            <person name="Zhang W."/>
            <person name="Yang X."/>
            <person name="Jeffery I.B."/>
            <person name="Cooney J.C."/>
            <person name="Kagawa T.F."/>
            <person name="Liu W."/>
            <person name="Song Y."/>
            <person name="Salvetti E."/>
            <person name="Wrobel A."/>
            <person name="Rasinkangas P."/>
            <person name="Parkhill J."/>
            <person name="Rea M.C."/>
            <person name="O'Sullivan O."/>
            <person name="Ritari J."/>
            <person name="Douillard F.P."/>
            <person name="Paul Ross R."/>
            <person name="Yang R."/>
            <person name="Briner A.E."/>
            <person name="Felis G.E."/>
            <person name="de Vos W.M."/>
            <person name="Barrangou R."/>
            <person name="Klaenhammer T.R."/>
            <person name="Caufield P.W."/>
            <person name="Cui Y."/>
            <person name="Zhang H."/>
            <person name="O'Toole P.W."/>
        </authorList>
    </citation>
    <scope>NUCLEOTIDE SEQUENCE [LARGE SCALE GENOMIC DNA]</scope>
    <source>
        <strain evidence="1 2">DSM 20405</strain>
    </source>
</reference>
<accession>A0A0R2HE06</accession>
<proteinExistence type="predicted"/>